<feature type="chain" id="PRO_5047347223" evidence="13">
    <location>
        <begin position="26"/>
        <end position="770"/>
    </location>
</feature>
<comment type="caution">
    <text evidence="16">The sequence shown here is derived from an EMBL/GenBank/DDBJ whole genome shotgun (WGS) entry which is preliminary data.</text>
</comment>
<evidence type="ECO:0000313" key="16">
    <source>
        <dbReference type="EMBL" id="NKI16058.1"/>
    </source>
</evidence>
<keyword evidence="5 11" id="KW-0812">Transmembrane</keyword>
<evidence type="ECO:0000256" key="9">
    <source>
        <dbReference type="ARBA" id="ARBA00023136"/>
    </source>
</evidence>
<dbReference type="SUPFAM" id="SSF56935">
    <property type="entry name" value="Porins"/>
    <property type="match status" value="1"/>
</dbReference>
<evidence type="ECO:0000256" key="8">
    <source>
        <dbReference type="ARBA" id="ARBA00023077"/>
    </source>
</evidence>
<evidence type="ECO:0000256" key="12">
    <source>
        <dbReference type="RuleBase" id="RU003357"/>
    </source>
</evidence>
<dbReference type="Pfam" id="PF00593">
    <property type="entry name" value="TonB_dep_Rec_b-barrel"/>
    <property type="match status" value="1"/>
</dbReference>
<dbReference type="Pfam" id="PF07715">
    <property type="entry name" value="Plug"/>
    <property type="match status" value="1"/>
</dbReference>
<evidence type="ECO:0000313" key="17">
    <source>
        <dbReference type="Proteomes" id="UP000765845"/>
    </source>
</evidence>
<dbReference type="PROSITE" id="PS52016">
    <property type="entry name" value="TONB_DEPENDENT_REC_3"/>
    <property type="match status" value="1"/>
</dbReference>
<dbReference type="EMBL" id="JAAWWK010000001">
    <property type="protein sequence ID" value="NKI16058.1"/>
    <property type="molecule type" value="Genomic_DNA"/>
</dbReference>
<keyword evidence="8 12" id="KW-0798">TonB box</keyword>
<keyword evidence="3 11" id="KW-1134">Transmembrane beta strand</keyword>
<comment type="subcellular location">
    <subcellularLocation>
        <location evidence="1 11">Cell outer membrane</location>
        <topology evidence="1 11">Multi-pass membrane protein</topology>
    </subcellularLocation>
</comment>
<organism evidence="16 17">
    <name type="scientific">Spongiibacter thalassae</name>
    <dbReference type="NCBI Taxonomy" id="2721624"/>
    <lineage>
        <taxon>Bacteria</taxon>
        <taxon>Pseudomonadati</taxon>
        <taxon>Pseudomonadota</taxon>
        <taxon>Gammaproteobacteria</taxon>
        <taxon>Cellvibrionales</taxon>
        <taxon>Spongiibacteraceae</taxon>
        <taxon>Spongiibacter</taxon>
    </lineage>
</organism>
<keyword evidence="4" id="KW-0410">Iron transport</keyword>
<feature type="domain" description="TonB-dependent receptor plug" evidence="15">
    <location>
        <begin position="51"/>
        <end position="157"/>
    </location>
</feature>
<dbReference type="Gene3D" id="2.40.170.20">
    <property type="entry name" value="TonB-dependent receptor, beta-barrel domain"/>
    <property type="match status" value="1"/>
</dbReference>
<feature type="signal peptide" evidence="13">
    <location>
        <begin position="1"/>
        <end position="25"/>
    </location>
</feature>
<dbReference type="PANTHER" id="PTHR32552:SF81">
    <property type="entry name" value="TONB-DEPENDENT OUTER MEMBRANE RECEPTOR"/>
    <property type="match status" value="1"/>
</dbReference>
<keyword evidence="7" id="KW-0406">Ion transport</keyword>
<name>A0ABX1GBT1_9GAMM</name>
<gene>
    <name evidence="16" type="ORF">HCU74_01370</name>
</gene>
<evidence type="ECO:0000256" key="13">
    <source>
        <dbReference type="SAM" id="SignalP"/>
    </source>
</evidence>
<evidence type="ECO:0000259" key="14">
    <source>
        <dbReference type="Pfam" id="PF00593"/>
    </source>
</evidence>
<evidence type="ECO:0000256" key="11">
    <source>
        <dbReference type="PROSITE-ProRule" id="PRU01360"/>
    </source>
</evidence>
<evidence type="ECO:0000256" key="6">
    <source>
        <dbReference type="ARBA" id="ARBA00023004"/>
    </source>
</evidence>
<evidence type="ECO:0000256" key="4">
    <source>
        <dbReference type="ARBA" id="ARBA00022496"/>
    </source>
</evidence>
<keyword evidence="2 11" id="KW-0813">Transport</keyword>
<dbReference type="Proteomes" id="UP000765845">
    <property type="component" value="Unassembled WGS sequence"/>
</dbReference>
<sequence>MLNINHYTRMCAAALIASASYNTFAQPPEGKPRNRVMEEVLVTAQKREESQQDVPIAIQAYGGEALEAFGIEDTTQLGQVIPSLQFTGVVGYTLVYLRGVGTDAFAPSSDPSVATYVDGVYMPAGHGVFQSFGGVERVEVLKGPQGTLFGRNSTGGAISVVTKDPHPEEIEADLSIERASYDKRAFKGYFSTPVTDWLAVSLSAISHTEREYYRQANRDLPDISTTAGRIKINARPTESLEINLAHFQSRQTILSSVLSENNNPSALGRAAGIEPTPEDDYYTEMDFPAELLTHQDVTYGTLTWYAPWFDVKLIGSDILALTDFASTDFDASAQPIASFDSTNQYSDYQTAELQLLSNENSWGASHFNWITGLYYLESEVGYDPAHLRLGPGFTGQILAGTLGLPDTVTDRLLDALSQLPVGSTPLGEDGLNFEFRGLLGTKSLSAFFQTTINATSWLDITLGGRYQDEERFLIKSQTGVLSADGESTTPLFFFPLESSEVTNFSPKVVFSTYPAENMMVYASWSKGFKSATYNIVNIYEDPDYVRPEEVTLYELGLKSEFRDGQLRVNGAIFQTTIDDLQSGFVSLLAGGAVTLENAGQAQIEGAEIDTLWVPMPNWNPGFVIAANAGYLDAIYTDYRNGAGYDEETGAFTNNLDFTGNNIVRAPEITAGLSLTQTLSVGFNHEFEIATDGYYNSGFAYTPQNTVTEPAYTLINARLSYLHIPTNIRVTGFAKNLTDEVYHYGKFQTDFGVNQTLAAPAKYGLRLQWSY</sequence>
<accession>A0ABX1GBT1</accession>
<dbReference type="PANTHER" id="PTHR32552">
    <property type="entry name" value="FERRICHROME IRON RECEPTOR-RELATED"/>
    <property type="match status" value="1"/>
</dbReference>
<evidence type="ECO:0000256" key="5">
    <source>
        <dbReference type="ARBA" id="ARBA00022692"/>
    </source>
</evidence>
<dbReference type="RefSeq" id="WP_168448602.1">
    <property type="nucleotide sequence ID" value="NZ_JAAWWK010000001.1"/>
</dbReference>
<keyword evidence="16" id="KW-0675">Receptor</keyword>
<dbReference type="InterPro" id="IPR039426">
    <property type="entry name" value="TonB-dep_rcpt-like"/>
</dbReference>
<dbReference type="InterPro" id="IPR000531">
    <property type="entry name" value="Beta-barrel_TonB"/>
</dbReference>
<reference evidence="16 17" key="1">
    <citation type="submission" date="2020-04" db="EMBL/GenBank/DDBJ databases">
        <authorList>
            <person name="Yoon J."/>
        </authorList>
    </citation>
    <scope>NUCLEOTIDE SEQUENCE [LARGE SCALE GENOMIC DNA]</scope>
    <source>
        <strain evidence="16 17">KMU-166</strain>
    </source>
</reference>
<feature type="domain" description="TonB-dependent receptor-like beta-barrel" evidence="14">
    <location>
        <begin position="321"/>
        <end position="736"/>
    </location>
</feature>
<proteinExistence type="inferred from homology"/>
<evidence type="ECO:0000259" key="15">
    <source>
        <dbReference type="Pfam" id="PF07715"/>
    </source>
</evidence>
<evidence type="ECO:0000256" key="10">
    <source>
        <dbReference type="ARBA" id="ARBA00023237"/>
    </source>
</evidence>
<dbReference type="InterPro" id="IPR012910">
    <property type="entry name" value="Plug_dom"/>
</dbReference>
<protein>
    <submittedName>
        <fullName evidence="16">TonB-dependent receptor</fullName>
    </submittedName>
</protein>
<comment type="similarity">
    <text evidence="11 12">Belongs to the TonB-dependent receptor family.</text>
</comment>
<evidence type="ECO:0000256" key="2">
    <source>
        <dbReference type="ARBA" id="ARBA00022448"/>
    </source>
</evidence>
<evidence type="ECO:0000256" key="3">
    <source>
        <dbReference type="ARBA" id="ARBA00022452"/>
    </source>
</evidence>
<keyword evidence="17" id="KW-1185">Reference proteome</keyword>
<keyword evidence="13" id="KW-0732">Signal</keyword>
<keyword evidence="6" id="KW-0408">Iron</keyword>
<keyword evidence="10 11" id="KW-0998">Cell outer membrane</keyword>
<keyword evidence="9 11" id="KW-0472">Membrane</keyword>
<dbReference type="InterPro" id="IPR036942">
    <property type="entry name" value="Beta-barrel_TonB_sf"/>
</dbReference>
<evidence type="ECO:0000256" key="7">
    <source>
        <dbReference type="ARBA" id="ARBA00023065"/>
    </source>
</evidence>
<evidence type="ECO:0000256" key="1">
    <source>
        <dbReference type="ARBA" id="ARBA00004571"/>
    </source>
</evidence>